<dbReference type="EMBL" id="CP006664">
    <property type="protein sequence ID" value="AIJ09107.1"/>
    <property type="molecule type" value="Genomic_DNA"/>
</dbReference>
<organism evidence="1 2">
    <name type="scientific">Edwardsiella anguillarum ET080813</name>
    <dbReference type="NCBI Taxonomy" id="667120"/>
    <lineage>
        <taxon>Bacteria</taxon>
        <taxon>Pseudomonadati</taxon>
        <taxon>Pseudomonadota</taxon>
        <taxon>Gammaproteobacteria</taxon>
        <taxon>Enterobacterales</taxon>
        <taxon>Hafniaceae</taxon>
        <taxon>Edwardsiella</taxon>
    </lineage>
</organism>
<accession>A0A076LR11</accession>
<name>A0A076LR11_9GAMM</name>
<dbReference type="AlphaFoldDB" id="A0A076LR11"/>
<evidence type="ECO:0000313" key="1">
    <source>
        <dbReference type="EMBL" id="AIJ09107.1"/>
    </source>
</evidence>
<dbReference type="HOGENOM" id="CLU_3215561_0_0_6"/>
<gene>
    <name evidence="1" type="ORF">ETEE_2673</name>
</gene>
<proteinExistence type="predicted"/>
<protein>
    <submittedName>
        <fullName evidence="1">Uncharacterized protein</fullName>
    </submittedName>
</protein>
<dbReference type="KEGG" id="ete:ETEE_2673"/>
<evidence type="ECO:0000313" key="2">
    <source>
        <dbReference type="Proteomes" id="UP000028681"/>
    </source>
</evidence>
<sequence length="44" mass="5004">MTFLAFHYQPQWQESKVMLLTRLTCSALALDALVLALHSLTEIV</sequence>
<reference evidence="1 2" key="1">
    <citation type="journal article" date="2012" name="PLoS ONE">
        <title>Edwardsiella comparative phylogenomics reveal the new intra/inter-species taxonomic relationships, virulence evolution and niche adaptation mechanisms.</title>
        <authorList>
            <person name="Yang M."/>
            <person name="Lv Y."/>
            <person name="Xiao J."/>
            <person name="Wu H."/>
            <person name="Zheng H."/>
            <person name="Liu Q."/>
            <person name="Zhang Y."/>
            <person name="Wang Q."/>
        </authorList>
    </citation>
    <scope>NUCLEOTIDE SEQUENCE [LARGE SCALE GENOMIC DNA]</scope>
    <source>
        <strain evidence="2">080813</strain>
    </source>
</reference>
<dbReference type="Proteomes" id="UP000028681">
    <property type="component" value="Chromosome"/>
</dbReference>